<reference evidence="4" key="1">
    <citation type="journal article" date="2019" name="Int. J. Syst. Evol. Microbiol.">
        <title>The Global Catalogue of Microorganisms (GCM) 10K type strain sequencing project: providing services to taxonomists for standard genome sequencing and annotation.</title>
        <authorList>
            <consortium name="The Broad Institute Genomics Platform"/>
            <consortium name="The Broad Institute Genome Sequencing Center for Infectious Disease"/>
            <person name="Wu L."/>
            <person name="Ma J."/>
        </authorList>
    </citation>
    <scope>NUCLEOTIDE SEQUENCE [LARGE SCALE GENOMIC DNA]</scope>
    <source>
        <strain evidence="4">CGMCC 4.7466</strain>
    </source>
</reference>
<evidence type="ECO:0000256" key="2">
    <source>
        <dbReference type="SAM" id="Phobius"/>
    </source>
</evidence>
<evidence type="ECO:0000256" key="1">
    <source>
        <dbReference type="SAM" id="MobiDB-lite"/>
    </source>
</evidence>
<accession>A0ABV9T3J8</accession>
<protein>
    <recommendedName>
        <fullName evidence="5">Secretion system C-terminal sorting domain-containing protein</fullName>
    </recommendedName>
</protein>
<organism evidence="3 4">
    <name type="scientific">Negadavirga shengliensis</name>
    <dbReference type="NCBI Taxonomy" id="1389218"/>
    <lineage>
        <taxon>Bacteria</taxon>
        <taxon>Pseudomonadati</taxon>
        <taxon>Bacteroidota</taxon>
        <taxon>Cytophagia</taxon>
        <taxon>Cytophagales</taxon>
        <taxon>Cyclobacteriaceae</taxon>
        <taxon>Negadavirga</taxon>
    </lineage>
</organism>
<evidence type="ECO:0008006" key="5">
    <source>
        <dbReference type="Google" id="ProtNLM"/>
    </source>
</evidence>
<evidence type="ECO:0000313" key="3">
    <source>
        <dbReference type="EMBL" id="MFC4873081.1"/>
    </source>
</evidence>
<proteinExistence type="predicted"/>
<evidence type="ECO:0000313" key="4">
    <source>
        <dbReference type="Proteomes" id="UP001595818"/>
    </source>
</evidence>
<keyword evidence="2" id="KW-1133">Transmembrane helix</keyword>
<keyword evidence="4" id="KW-1185">Reference proteome</keyword>
<keyword evidence="2" id="KW-0812">Transmembrane</keyword>
<gene>
    <name evidence="3" type="ORF">ACFPFU_15390</name>
</gene>
<feature type="transmembrane region" description="Helical" evidence="2">
    <location>
        <begin position="12"/>
        <end position="31"/>
    </location>
</feature>
<dbReference type="Proteomes" id="UP001595818">
    <property type="component" value="Unassembled WGS sequence"/>
</dbReference>
<sequence>MDAKKFTVFLRYIYKIVLMVVLLPMTEWVVMGQNVNRPIETELSFPRDISSPNVNFNLQSTGNKKFRITLDRKTPQLTDVKIYDILGNLILHDKIRPEDGIHKYYDFSHISSKLFVVEVGNSKYNKTKSIYADPQGSRDTDKNTLER</sequence>
<dbReference type="RefSeq" id="WP_377065661.1">
    <property type="nucleotide sequence ID" value="NZ_JBHSJJ010000008.1"/>
</dbReference>
<dbReference type="EMBL" id="JBHSJJ010000008">
    <property type="protein sequence ID" value="MFC4873081.1"/>
    <property type="molecule type" value="Genomic_DNA"/>
</dbReference>
<keyword evidence="2" id="KW-0472">Membrane</keyword>
<feature type="region of interest" description="Disordered" evidence="1">
    <location>
        <begin position="128"/>
        <end position="147"/>
    </location>
</feature>
<feature type="compositionally biased region" description="Basic and acidic residues" evidence="1">
    <location>
        <begin position="136"/>
        <end position="147"/>
    </location>
</feature>
<name>A0ABV9T3J8_9BACT</name>
<comment type="caution">
    <text evidence="3">The sequence shown here is derived from an EMBL/GenBank/DDBJ whole genome shotgun (WGS) entry which is preliminary data.</text>
</comment>